<reference evidence="2 3" key="1">
    <citation type="journal article" date="2024" name="BMC Genomics">
        <title>De novo assembly and annotation of Popillia japonica's genome with initial clues to its potential as an invasive pest.</title>
        <authorList>
            <person name="Cucini C."/>
            <person name="Boschi S."/>
            <person name="Funari R."/>
            <person name="Cardaioli E."/>
            <person name="Iannotti N."/>
            <person name="Marturano G."/>
            <person name="Paoli F."/>
            <person name="Bruttini M."/>
            <person name="Carapelli A."/>
            <person name="Frati F."/>
            <person name="Nardi F."/>
        </authorList>
    </citation>
    <scope>NUCLEOTIDE SEQUENCE [LARGE SCALE GENOMIC DNA]</scope>
    <source>
        <strain evidence="2">DMR45628</strain>
    </source>
</reference>
<protein>
    <submittedName>
        <fullName evidence="2">Uncharacterized protein</fullName>
    </submittedName>
</protein>
<keyword evidence="3" id="KW-1185">Reference proteome</keyword>
<organism evidence="2 3">
    <name type="scientific">Popillia japonica</name>
    <name type="common">Japanese beetle</name>
    <dbReference type="NCBI Taxonomy" id="7064"/>
    <lineage>
        <taxon>Eukaryota</taxon>
        <taxon>Metazoa</taxon>
        <taxon>Ecdysozoa</taxon>
        <taxon>Arthropoda</taxon>
        <taxon>Hexapoda</taxon>
        <taxon>Insecta</taxon>
        <taxon>Pterygota</taxon>
        <taxon>Neoptera</taxon>
        <taxon>Endopterygota</taxon>
        <taxon>Coleoptera</taxon>
        <taxon>Polyphaga</taxon>
        <taxon>Scarabaeiformia</taxon>
        <taxon>Scarabaeidae</taxon>
        <taxon>Rutelinae</taxon>
        <taxon>Popillia</taxon>
    </lineage>
</organism>
<name>A0AAW1JFI9_POPJA</name>
<comment type="caution">
    <text evidence="2">The sequence shown here is derived from an EMBL/GenBank/DDBJ whole genome shotgun (WGS) entry which is preliminary data.</text>
</comment>
<dbReference type="EMBL" id="JASPKY010000400">
    <property type="protein sequence ID" value="KAK9702095.1"/>
    <property type="molecule type" value="Genomic_DNA"/>
</dbReference>
<proteinExistence type="predicted"/>
<sequence>MGFNCGPYSMKPSYTPYYWPQANPTEGINRVLKTTLVSYVSSNHRSWDSVLSKVGRTLSGWDELVVALREEFQHLDYDEHLFDEIRRRTQVDHKNPPEEFGTFLPKPTRVSRG</sequence>
<accession>A0AAW1JFI9</accession>
<evidence type="ECO:0000313" key="3">
    <source>
        <dbReference type="Proteomes" id="UP001458880"/>
    </source>
</evidence>
<dbReference type="AlphaFoldDB" id="A0AAW1JFI9"/>
<gene>
    <name evidence="2" type="ORF">QE152_g30159</name>
</gene>
<dbReference type="Proteomes" id="UP001458880">
    <property type="component" value="Unassembled WGS sequence"/>
</dbReference>
<evidence type="ECO:0000256" key="1">
    <source>
        <dbReference type="SAM" id="MobiDB-lite"/>
    </source>
</evidence>
<evidence type="ECO:0000313" key="2">
    <source>
        <dbReference type="EMBL" id="KAK9702095.1"/>
    </source>
</evidence>
<feature type="region of interest" description="Disordered" evidence="1">
    <location>
        <begin position="93"/>
        <end position="113"/>
    </location>
</feature>